<keyword evidence="3" id="KW-1133">Transmembrane helix</keyword>
<proteinExistence type="predicted"/>
<dbReference type="GO" id="GO:0005737">
    <property type="term" value="C:cytoplasm"/>
    <property type="evidence" value="ECO:0007669"/>
    <property type="project" value="UniProtKB-SubCell"/>
</dbReference>
<evidence type="ECO:0000313" key="6">
    <source>
        <dbReference type="EMBL" id="TCS98167.1"/>
    </source>
</evidence>
<reference evidence="6 7" key="1">
    <citation type="submission" date="2019-03" db="EMBL/GenBank/DDBJ databases">
        <title>Genomic Encyclopedia of Type Strains, Phase IV (KMG-IV): sequencing the most valuable type-strain genomes for metagenomic binning, comparative biology and taxonomic classification.</title>
        <authorList>
            <person name="Goeker M."/>
        </authorList>
    </citation>
    <scope>NUCLEOTIDE SEQUENCE [LARGE SCALE GENOMIC DNA]</scope>
    <source>
        <strain evidence="6 7">DSM 21944</strain>
    </source>
</reference>
<evidence type="ECO:0000313" key="7">
    <source>
        <dbReference type="Proteomes" id="UP000294599"/>
    </source>
</evidence>
<gene>
    <name evidence="6" type="ORF">EDC25_10919</name>
</gene>
<comment type="caution">
    <text evidence="6">The sequence shown here is derived from an EMBL/GenBank/DDBJ whole genome shotgun (WGS) entry which is preliminary data.</text>
</comment>
<keyword evidence="4" id="KW-0732">Signal</keyword>
<dbReference type="NCBIfam" id="NF012200">
    <property type="entry name" value="choice_anch_D"/>
    <property type="match status" value="1"/>
</dbReference>
<evidence type="ECO:0000259" key="5">
    <source>
        <dbReference type="Pfam" id="PF15780"/>
    </source>
</evidence>
<evidence type="ECO:0000256" key="3">
    <source>
        <dbReference type="SAM" id="Phobius"/>
    </source>
</evidence>
<feature type="signal peptide" evidence="4">
    <location>
        <begin position="1"/>
        <end position="34"/>
    </location>
</feature>
<keyword evidence="7" id="KW-1185">Reference proteome</keyword>
<keyword evidence="3" id="KW-0472">Membrane</keyword>
<dbReference type="InterPro" id="IPR031549">
    <property type="entry name" value="ASH"/>
</dbReference>
<keyword evidence="3" id="KW-0812">Transmembrane</keyword>
<protein>
    <submittedName>
        <fullName evidence="6">ASPM-SPD-2-Hydin domain-containing protein</fullName>
    </submittedName>
</protein>
<comment type="subcellular location">
    <subcellularLocation>
        <location evidence="1">Cytoplasm</location>
    </subcellularLocation>
</comment>
<sequence>MQANRSRSFRIVRRQRTGLLLAGLLAGATGPALAGSPVVALTPNPFDFGAVTVGQDSPAQAFTLANPTSDPMTLTSVGLGGAAPAQYQLVSTNCAGVLDPGSSCTVNVRFAPSATGSQVALIRVQYTMPPPAPPGGQEITATLFGTGVAAPVAPPRPVPGPGALAVGLLALLGVVTGLRALRRQPG</sequence>
<keyword evidence="2" id="KW-0963">Cytoplasm</keyword>
<name>A0A4V2UW42_9GAMM</name>
<dbReference type="InterPro" id="IPR013783">
    <property type="entry name" value="Ig-like_fold"/>
</dbReference>
<feature type="transmembrane region" description="Helical" evidence="3">
    <location>
        <begin position="162"/>
        <end position="181"/>
    </location>
</feature>
<feature type="chain" id="PRO_5020691535" evidence="4">
    <location>
        <begin position="35"/>
        <end position="186"/>
    </location>
</feature>
<dbReference type="RefSeq" id="WP_165910886.1">
    <property type="nucleotide sequence ID" value="NZ_JBHLWF010000086.1"/>
</dbReference>
<dbReference type="EMBL" id="SMAF01000009">
    <property type="protein sequence ID" value="TCS98167.1"/>
    <property type="molecule type" value="Genomic_DNA"/>
</dbReference>
<dbReference type="Gene3D" id="2.60.40.10">
    <property type="entry name" value="Immunoglobulins"/>
    <property type="match status" value="1"/>
</dbReference>
<evidence type="ECO:0000256" key="2">
    <source>
        <dbReference type="ARBA" id="ARBA00022490"/>
    </source>
</evidence>
<evidence type="ECO:0000256" key="4">
    <source>
        <dbReference type="SAM" id="SignalP"/>
    </source>
</evidence>
<evidence type="ECO:0000256" key="1">
    <source>
        <dbReference type="ARBA" id="ARBA00004496"/>
    </source>
</evidence>
<organism evidence="6 7">
    <name type="scientific">Pseudofulvimonas gallinarii</name>
    <dbReference type="NCBI Taxonomy" id="634155"/>
    <lineage>
        <taxon>Bacteria</taxon>
        <taxon>Pseudomonadati</taxon>
        <taxon>Pseudomonadota</taxon>
        <taxon>Gammaproteobacteria</taxon>
        <taxon>Lysobacterales</taxon>
        <taxon>Rhodanobacteraceae</taxon>
        <taxon>Pseudofulvimonas</taxon>
    </lineage>
</organism>
<feature type="domain" description="Abnormal spindle-like microcephaly-associated protein ASH" evidence="5">
    <location>
        <begin position="39"/>
        <end position="124"/>
    </location>
</feature>
<dbReference type="AlphaFoldDB" id="A0A4V2UW42"/>
<dbReference type="Pfam" id="PF15780">
    <property type="entry name" value="ASH"/>
    <property type="match status" value="1"/>
</dbReference>
<accession>A0A4V2UW42</accession>
<dbReference type="Proteomes" id="UP000294599">
    <property type="component" value="Unassembled WGS sequence"/>
</dbReference>